<reference evidence="3 4" key="1">
    <citation type="submission" date="2006-03" db="EMBL/GenBank/DDBJ databases">
        <authorList>
            <person name="Pinhassi J."/>
            <person name="Pedros-Alio C."/>
            <person name="Ferriera S."/>
            <person name="Johnson J."/>
            <person name="Kravitz S."/>
            <person name="Halpern A."/>
            <person name="Remington K."/>
            <person name="Beeson K."/>
            <person name="Tran B."/>
            <person name="Rogers Y.-H."/>
            <person name="Friedman R."/>
            <person name="Venter J.C."/>
        </authorList>
    </citation>
    <scope>NUCLEOTIDE SEQUENCE [LARGE SCALE GENOMIC DNA]</scope>
    <source>
        <strain evidence="3 4">RED65</strain>
    </source>
</reference>
<comment type="caution">
    <text evidence="3">The sequence shown here is derived from an EMBL/GenBank/DDBJ whole genome shotgun (WGS) entry which is preliminary data.</text>
</comment>
<name>Q1N0B7_9GAMM</name>
<dbReference type="EMBL" id="AAQH01000015">
    <property type="protein sequence ID" value="EAT11600.1"/>
    <property type="molecule type" value="Genomic_DNA"/>
</dbReference>
<evidence type="ECO:0000256" key="2">
    <source>
        <dbReference type="SAM" id="SignalP"/>
    </source>
</evidence>
<evidence type="ECO:0000256" key="1">
    <source>
        <dbReference type="SAM" id="MobiDB-lite"/>
    </source>
</evidence>
<dbReference type="Proteomes" id="UP000004263">
    <property type="component" value="Unassembled WGS sequence"/>
</dbReference>
<evidence type="ECO:0000313" key="3">
    <source>
        <dbReference type="EMBL" id="EAT11600.1"/>
    </source>
</evidence>
<dbReference type="HOGENOM" id="CLU_751910_0_0_6"/>
<proteinExistence type="predicted"/>
<organism evidence="3 4">
    <name type="scientific">Bermanella marisrubri</name>
    <dbReference type="NCBI Taxonomy" id="207949"/>
    <lineage>
        <taxon>Bacteria</taxon>
        <taxon>Pseudomonadati</taxon>
        <taxon>Pseudomonadota</taxon>
        <taxon>Gammaproteobacteria</taxon>
        <taxon>Oceanospirillales</taxon>
        <taxon>Oceanospirillaceae</taxon>
        <taxon>Bermanella</taxon>
    </lineage>
</organism>
<gene>
    <name evidence="3" type="ORF">RED65_07924</name>
</gene>
<dbReference type="RefSeq" id="WP_007018821.1">
    <property type="nucleotide sequence ID" value="NZ_CH724119.1"/>
</dbReference>
<keyword evidence="2" id="KW-0732">Signal</keyword>
<feature type="chain" id="PRO_5004194690" evidence="2">
    <location>
        <begin position="22"/>
        <end position="319"/>
    </location>
</feature>
<evidence type="ECO:0000313" key="4">
    <source>
        <dbReference type="Proteomes" id="UP000004263"/>
    </source>
</evidence>
<feature type="compositionally biased region" description="Basic and acidic residues" evidence="1">
    <location>
        <begin position="156"/>
        <end position="189"/>
    </location>
</feature>
<feature type="region of interest" description="Disordered" evidence="1">
    <location>
        <begin position="123"/>
        <end position="189"/>
    </location>
</feature>
<feature type="compositionally biased region" description="Basic and acidic residues" evidence="1">
    <location>
        <begin position="134"/>
        <end position="149"/>
    </location>
</feature>
<sequence>MKALLNAALIVVSLLATTVYAENLDELLAKIDSDIAAKRLSSPASNNAIDKIWQFKALAPYDQRINSRVYQVGEVYVALANSAISKNDPDKAQDYLDKVWSLAYLTPGLESAQDKIDAMDKRSAKKAVAQKTAPKKDDSKAREAADRKARQLAQEKAAREKAEREAAERRRKQAEARERALAQKRREEEAKRKAAEKLAMLKQQRERATEIRAGEIDVETKPIAEFALNQALIDGRERGEIRDELEPICQEILDNQASVVLNTRSLQDYRWLTVRLTLCVRRLDKSFRLRHSFNQVPDTEPYISLHPGRSMSLYKKTRS</sequence>
<accession>Q1N0B7</accession>
<dbReference type="AlphaFoldDB" id="Q1N0B7"/>
<keyword evidence="4" id="KW-1185">Reference proteome</keyword>
<protein>
    <submittedName>
        <fullName evidence="3">Uncharacterized protein</fullName>
    </submittedName>
</protein>
<dbReference type="OrthoDB" id="6119290at2"/>
<feature type="signal peptide" evidence="2">
    <location>
        <begin position="1"/>
        <end position="21"/>
    </location>
</feature>